<evidence type="ECO:0000256" key="3">
    <source>
        <dbReference type="ARBA" id="ARBA00022729"/>
    </source>
</evidence>
<evidence type="ECO:0000313" key="6">
    <source>
        <dbReference type="EMBL" id="VFU42808.1"/>
    </source>
</evidence>
<evidence type="ECO:0000256" key="4">
    <source>
        <dbReference type="SAM" id="SignalP"/>
    </source>
</evidence>
<evidence type="ECO:0000256" key="2">
    <source>
        <dbReference type="ARBA" id="ARBA00011073"/>
    </source>
</evidence>
<dbReference type="InterPro" id="IPR037045">
    <property type="entry name" value="S8pro/Inhibitor_I9_sf"/>
</dbReference>
<dbReference type="InterPro" id="IPR045051">
    <property type="entry name" value="SBT"/>
</dbReference>
<dbReference type="Gene3D" id="3.30.70.80">
    <property type="entry name" value="Peptidase S8 propeptide/proteinase inhibitor I9"/>
    <property type="match status" value="1"/>
</dbReference>
<evidence type="ECO:0000259" key="5">
    <source>
        <dbReference type="Pfam" id="PF05922"/>
    </source>
</evidence>
<reference evidence="6" key="1">
    <citation type="submission" date="2019-03" db="EMBL/GenBank/DDBJ databases">
        <authorList>
            <person name="Mank J."/>
            <person name="Almeida P."/>
        </authorList>
    </citation>
    <scope>NUCLEOTIDE SEQUENCE</scope>
    <source>
        <strain evidence="6">78183</strain>
    </source>
</reference>
<protein>
    <recommendedName>
        <fullName evidence="5">Inhibitor I9 domain-containing protein</fullName>
    </recommendedName>
</protein>
<dbReference type="EMBL" id="CAADRP010001590">
    <property type="protein sequence ID" value="VFU42808.1"/>
    <property type="molecule type" value="Genomic_DNA"/>
</dbReference>
<sequence>MESWHFLVLVLALPLKTLPLVTLAETNVYIVYMGDKLHDEPELVQESIMSFLLILLEAKTLRRNQFCNSYKHGFSGFAAVLTKSQEKLIAGVTMLVKFEISFHNFPGVAGVVRNRIISSHTTRSWDFLQVSLNLRVEFQGTFRGWFIIGVWTTGQWQDEASLYMARV</sequence>
<keyword evidence="3 4" id="KW-0732">Signal</keyword>
<organism evidence="6">
    <name type="scientific">Salix viminalis</name>
    <name type="common">Common osier</name>
    <name type="synonym">Basket willow</name>
    <dbReference type="NCBI Taxonomy" id="40686"/>
    <lineage>
        <taxon>Eukaryota</taxon>
        <taxon>Viridiplantae</taxon>
        <taxon>Streptophyta</taxon>
        <taxon>Embryophyta</taxon>
        <taxon>Tracheophyta</taxon>
        <taxon>Spermatophyta</taxon>
        <taxon>Magnoliopsida</taxon>
        <taxon>eudicotyledons</taxon>
        <taxon>Gunneridae</taxon>
        <taxon>Pentapetalae</taxon>
        <taxon>rosids</taxon>
        <taxon>fabids</taxon>
        <taxon>Malpighiales</taxon>
        <taxon>Salicaceae</taxon>
        <taxon>Saliceae</taxon>
        <taxon>Salix</taxon>
    </lineage>
</organism>
<dbReference type="AlphaFoldDB" id="A0A6N2LMK1"/>
<accession>A0A6N2LMK1</accession>
<feature type="signal peptide" evidence="4">
    <location>
        <begin position="1"/>
        <end position="19"/>
    </location>
</feature>
<comment type="similarity">
    <text evidence="2">Belongs to the peptidase S8 family.</text>
</comment>
<comment type="subcellular location">
    <subcellularLocation>
        <location evidence="1">Secreted</location>
    </subcellularLocation>
</comment>
<feature type="domain" description="Inhibitor I9" evidence="5">
    <location>
        <begin position="28"/>
        <end position="90"/>
    </location>
</feature>
<dbReference type="InterPro" id="IPR010259">
    <property type="entry name" value="S8pro/Inhibitor_I9"/>
</dbReference>
<proteinExistence type="inferred from homology"/>
<evidence type="ECO:0000256" key="1">
    <source>
        <dbReference type="ARBA" id="ARBA00004613"/>
    </source>
</evidence>
<gene>
    <name evidence="6" type="ORF">SVIM_LOCUS260124</name>
</gene>
<name>A0A6N2LMK1_SALVM</name>
<dbReference type="Pfam" id="PF05922">
    <property type="entry name" value="Inhibitor_I9"/>
    <property type="match status" value="1"/>
</dbReference>
<dbReference type="GO" id="GO:0005576">
    <property type="term" value="C:extracellular region"/>
    <property type="evidence" value="ECO:0007669"/>
    <property type="project" value="UniProtKB-SubCell"/>
</dbReference>
<dbReference type="PANTHER" id="PTHR10795">
    <property type="entry name" value="PROPROTEIN CONVERTASE SUBTILISIN/KEXIN"/>
    <property type="match status" value="1"/>
</dbReference>
<feature type="chain" id="PRO_5026978709" description="Inhibitor I9 domain-containing protein" evidence="4">
    <location>
        <begin position="20"/>
        <end position="167"/>
    </location>
</feature>